<feature type="compositionally biased region" description="Polar residues" evidence="1">
    <location>
        <begin position="146"/>
        <end position="158"/>
    </location>
</feature>
<dbReference type="EMBL" id="CAJNNV010027399">
    <property type="protein sequence ID" value="CAE8620233.1"/>
    <property type="molecule type" value="Genomic_DNA"/>
</dbReference>
<sequence>MAGTLLNLYGALGIDESASEGDVRSAYRRRALATHPDKGGEAEVFRLVVEAFEVLGDAARRATYDRKLRLLRGEGGRGHGSCASPASSSAAAPAAPAAAQASRTESAQQQWGPQAAASSRSPPGHAEARRQQAPSQGEALPKGGRSASTGAQPASTSGDCEAGCADRTAAEEILLKLMGMEKAAARAQLHVLQAGMLRRLVALLSSEDQPCYNESTGSSGLPCTDVGIADTEDNNNNKNNNNKSNNNNDNNDDSESCSSGSEANWKDPEPLLAIGDAAPTRKRRAESSLPTDARVRGVYKSKGGDKFIARIGLQGVVVQTLTLASLDLAIDVHISLVCLRQLVHTNLNQGMDIRQAFSHGLSTVTEERVASGMTPVSLSFTFRYHLEARRVYFHTFNFDEFIDNFLRLKTRRRETRPHLLEERKQEAAEKRRLACEKRQKIAEKKRQEASDARSKKRRWLK</sequence>
<dbReference type="PANTHER" id="PTHR44825">
    <property type="match status" value="1"/>
</dbReference>
<dbReference type="InterPro" id="IPR036869">
    <property type="entry name" value="J_dom_sf"/>
</dbReference>
<dbReference type="InterPro" id="IPR018253">
    <property type="entry name" value="DnaJ_domain_CS"/>
</dbReference>
<dbReference type="PANTHER" id="PTHR44825:SF1">
    <property type="entry name" value="DNAJ HOMOLOG SUBFAMILY C MEMBER 4"/>
    <property type="match status" value="1"/>
</dbReference>
<dbReference type="CDD" id="cd06257">
    <property type="entry name" value="DnaJ"/>
    <property type="match status" value="1"/>
</dbReference>
<name>A0A813GBL2_POLGL</name>
<reference evidence="3" key="1">
    <citation type="submission" date="2021-02" db="EMBL/GenBank/DDBJ databases">
        <authorList>
            <person name="Dougan E. K."/>
            <person name="Rhodes N."/>
            <person name="Thang M."/>
            <person name="Chan C."/>
        </authorList>
    </citation>
    <scope>NUCLEOTIDE SEQUENCE</scope>
</reference>
<dbReference type="SMART" id="SM00271">
    <property type="entry name" value="DnaJ"/>
    <property type="match status" value="1"/>
</dbReference>
<dbReference type="PRINTS" id="PR00625">
    <property type="entry name" value="JDOMAIN"/>
</dbReference>
<feature type="non-terminal residue" evidence="3">
    <location>
        <position position="1"/>
    </location>
</feature>
<evidence type="ECO:0000313" key="3">
    <source>
        <dbReference type="EMBL" id="CAE8620233.1"/>
    </source>
</evidence>
<evidence type="ECO:0000256" key="1">
    <source>
        <dbReference type="SAM" id="MobiDB-lite"/>
    </source>
</evidence>
<keyword evidence="4" id="KW-1185">Reference proteome</keyword>
<dbReference type="PROSITE" id="PS50076">
    <property type="entry name" value="DNAJ_2"/>
    <property type="match status" value="1"/>
</dbReference>
<feature type="region of interest" description="Disordered" evidence="1">
    <location>
        <begin position="422"/>
        <end position="461"/>
    </location>
</feature>
<evidence type="ECO:0000313" key="4">
    <source>
        <dbReference type="Proteomes" id="UP000654075"/>
    </source>
</evidence>
<dbReference type="PROSITE" id="PS00636">
    <property type="entry name" value="DNAJ_1"/>
    <property type="match status" value="1"/>
</dbReference>
<feature type="compositionally biased region" description="Low complexity" evidence="1">
    <location>
        <begin position="234"/>
        <end position="249"/>
    </location>
</feature>
<feature type="region of interest" description="Disordered" evidence="1">
    <location>
        <begin position="72"/>
        <end position="162"/>
    </location>
</feature>
<dbReference type="Gene3D" id="1.10.287.110">
    <property type="entry name" value="DnaJ domain"/>
    <property type="match status" value="1"/>
</dbReference>
<dbReference type="InterPro" id="IPR001623">
    <property type="entry name" value="DnaJ_domain"/>
</dbReference>
<evidence type="ECO:0000259" key="2">
    <source>
        <dbReference type="PROSITE" id="PS50076"/>
    </source>
</evidence>
<dbReference type="Pfam" id="PF00226">
    <property type="entry name" value="DnaJ"/>
    <property type="match status" value="1"/>
</dbReference>
<protein>
    <recommendedName>
        <fullName evidence="2">J domain-containing protein</fullName>
    </recommendedName>
</protein>
<dbReference type="InterPro" id="IPR052763">
    <property type="entry name" value="DnaJ_C4"/>
</dbReference>
<comment type="caution">
    <text evidence="3">The sequence shown here is derived from an EMBL/GenBank/DDBJ whole genome shotgun (WGS) entry which is preliminary data.</text>
</comment>
<accession>A0A813GBL2</accession>
<dbReference type="Proteomes" id="UP000654075">
    <property type="component" value="Unassembled WGS sequence"/>
</dbReference>
<feature type="compositionally biased region" description="Basic and acidic residues" evidence="1">
    <location>
        <begin position="422"/>
        <end position="453"/>
    </location>
</feature>
<feature type="compositionally biased region" description="Polar residues" evidence="1">
    <location>
        <begin position="210"/>
        <end position="221"/>
    </location>
</feature>
<dbReference type="OrthoDB" id="10250354at2759"/>
<feature type="region of interest" description="Disordered" evidence="1">
    <location>
        <begin position="210"/>
        <end position="289"/>
    </location>
</feature>
<feature type="compositionally biased region" description="Polar residues" evidence="1">
    <location>
        <begin position="103"/>
        <end position="121"/>
    </location>
</feature>
<dbReference type="SUPFAM" id="SSF46565">
    <property type="entry name" value="Chaperone J-domain"/>
    <property type="match status" value="1"/>
</dbReference>
<organism evidence="3 4">
    <name type="scientific">Polarella glacialis</name>
    <name type="common">Dinoflagellate</name>
    <dbReference type="NCBI Taxonomy" id="89957"/>
    <lineage>
        <taxon>Eukaryota</taxon>
        <taxon>Sar</taxon>
        <taxon>Alveolata</taxon>
        <taxon>Dinophyceae</taxon>
        <taxon>Suessiales</taxon>
        <taxon>Suessiaceae</taxon>
        <taxon>Polarella</taxon>
    </lineage>
</organism>
<dbReference type="AlphaFoldDB" id="A0A813GBL2"/>
<feature type="compositionally biased region" description="Low complexity" evidence="1">
    <location>
        <begin position="83"/>
        <end position="102"/>
    </location>
</feature>
<proteinExistence type="predicted"/>
<gene>
    <name evidence="3" type="ORF">PGLA1383_LOCUS37798</name>
</gene>
<feature type="domain" description="J" evidence="2">
    <location>
        <begin position="7"/>
        <end position="68"/>
    </location>
</feature>